<sequence length="65" mass="8149">MQLNLWLVHYLYHIFANILKVNLCFQIIFLEMLIKNQFQNFLFYFVRPLPHPYQISSYFFLCYYS</sequence>
<evidence type="ECO:0000256" key="1">
    <source>
        <dbReference type="SAM" id="Phobius"/>
    </source>
</evidence>
<dbReference type="EMBL" id="CAACVG010013302">
    <property type="protein sequence ID" value="VEN61671.1"/>
    <property type="molecule type" value="Genomic_DNA"/>
</dbReference>
<dbReference type="Proteomes" id="UP000410492">
    <property type="component" value="Unassembled WGS sequence"/>
</dbReference>
<evidence type="ECO:0000313" key="2">
    <source>
        <dbReference type="EMBL" id="VEN61671.1"/>
    </source>
</evidence>
<reference evidence="2 3" key="1">
    <citation type="submission" date="2019-01" db="EMBL/GenBank/DDBJ databases">
        <authorList>
            <person name="Sayadi A."/>
        </authorList>
    </citation>
    <scope>NUCLEOTIDE SEQUENCE [LARGE SCALE GENOMIC DNA]</scope>
</reference>
<keyword evidence="1" id="KW-0472">Membrane</keyword>
<keyword evidence="1" id="KW-0812">Transmembrane</keyword>
<evidence type="ECO:0000313" key="3">
    <source>
        <dbReference type="Proteomes" id="UP000410492"/>
    </source>
</evidence>
<accession>A0A653DN59</accession>
<keyword evidence="1" id="KW-1133">Transmembrane helix</keyword>
<gene>
    <name evidence="2" type="ORF">CALMAC_LOCUS19014</name>
</gene>
<keyword evidence="3" id="KW-1185">Reference proteome</keyword>
<proteinExistence type="predicted"/>
<protein>
    <submittedName>
        <fullName evidence="2">Uncharacterized protein</fullName>
    </submittedName>
</protein>
<feature type="transmembrane region" description="Helical" evidence="1">
    <location>
        <begin position="12"/>
        <end position="34"/>
    </location>
</feature>
<name>A0A653DN59_CALMS</name>
<dbReference type="AlphaFoldDB" id="A0A653DN59"/>
<organism evidence="2 3">
    <name type="scientific">Callosobruchus maculatus</name>
    <name type="common">Southern cowpea weevil</name>
    <name type="synonym">Pulse bruchid</name>
    <dbReference type="NCBI Taxonomy" id="64391"/>
    <lineage>
        <taxon>Eukaryota</taxon>
        <taxon>Metazoa</taxon>
        <taxon>Ecdysozoa</taxon>
        <taxon>Arthropoda</taxon>
        <taxon>Hexapoda</taxon>
        <taxon>Insecta</taxon>
        <taxon>Pterygota</taxon>
        <taxon>Neoptera</taxon>
        <taxon>Endopterygota</taxon>
        <taxon>Coleoptera</taxon>
        <taxon>Polyphaga</taxon>
        <taxon>Cucujiformia</taxon>
        <taxon>Chrysomeloidea</taxon>
        <taxon>Chrysomelidae</taxon>
        <taxon>Bruchinae</taxon>
        <taxon>Bruchini</taxon>
        <taxon>Callosobruchus</taxon>
    </lineage>
</organism>